<reference evidence="1 2" key="1">
    <citation type="journal article" date="2019" name="Genome Biol. Evol.">
        <title>Day and night: Metabolic profiles and evolutionary relationships of six axenic non-marine cyanobacteria.</title>
        <authorList>
            <person name="Will S.E."/>
            <person name="Henke P."/>
            <person name="Boedeker C."/>
            <person name="Huang S."/>
            <person name="Brinkmann H."/>
            <person name="Rohde M."/>
            <person name="Jarek M."/>
            <person name="Friedl T."/>
            <person name="Seufert S."/>
            <person name="Schumacher M."/>
            <person name="Overmann J."/>
            <person name="Neumann-Schaal M."/>
            <person name="Petersen J."/>
        </authorList>
    </citation>
    <scope>NUCLEOTIDE SEQUENCE [LARGE SCALE GENOMIC DNA]</scope>
    <source>
        <strain evidence="1 2">SAG 1403-4b</strain>
    </source>
</reference>
<gene>
    <name evidence="1" type="ORF">DSM107003_46510</name>
</gene>
<sequence>MKTKVTAHIHGRISPLIQEAIDKGLIEECNLTEHNTYLLRKPNELTAIEYPLITTGVILLHLLKKI</sequence>
<accession>A0A3S1I6K0</accession>
<comment type="caution">
    <text evidence="1">The sequence shown here is derived from an EMBL/GenBank/DDBJ whole genome shotgun (WGS) entry which is preliminary data.</text>
</comment>
<name>A0A3S1I6K0_ANAVA</name>
<proteinExistence type="predicted"/>
<dbReference type="RefSeq" id="WP_127056448.1">
    <property type="nucleotide sequence ID" value="NZ_RSCM01000022.1"/>
</dbReference>
<protein>
    <submittedName>
        <fullName evidence="1">Uncharacterized protein</fullName>
    </submittedName>
</protein>
<dbReference type="AlphaFoldDB" id="A0A3S1I6K0"/>
<organism evidence="1 2">
    <name type="scientific">Trichormus variabilis SAG 1403-4b</name>
    <dbReference type="NCBI Taxonomy" id="447716"/>
    <lineage>
        <taxon>Bacteria</taxon>
        <taxon>Bacillati</taxon>
        <taxon>Cyanobacteriota</taxon>
        <taxon>Cyanophyceae</taxon>
        <taxon>Nostocales</taxon>
        <taxon>Nostocaceae</taxon>
        <taxon>Trichormus</taxon>
    </lineage>
</organism>
<evidence type="ECO:0000313" key="1">
    <source>
        <dbReference type="EMBL" id="RUS92904.1"/>
    </source>
</evidence>
<evidence type="ECO:0000313" key="2">
    <source>
        <dbReference type="Proteomes" id="UP000276103"/>
    </source>
</evidence>
<dbReference type="Proteomes" id="UP000276103">
    <property type="component" value="Unassembled WGS sequence"/>
</dbReference>
<keyword evidence="2" id="KW-1185">Reference proteome</keyword>
<dbReference type="EMBL" id="RSCM01000022">
    <property type="protein sequence ID" value="RUS92904.1"/>
    <property type="molecule type" value="Genomic_DNA"/>
</dbReference>